<sequence length="519" mass="58935">MRLFTLILALIFSLGSSSGYKFLMILNSPGRSHFNVGHALAKGLVQAGHEITVASVFPLKKPIPGYHDIYIPNVINAMRGDLAGLWASIQKSVTQKLIDHYQMGFRLTRALFEEPNFQELLKSNKSFDAIICETFYNDAHYGLAEHFKAPLIGLSTGGGLTFITDMVGSPAPASFVPHIMLPFNDHMTLFERLANVAFLAYERLLLDYYYLPGQEQLYQEFFPDNKQSFYEMRRNASLVLINQHVSLSFPRPYAPNMVEVGGMHIDGKLSPLPERIERFLNESEHGVIYFSMGSNLKSKDLPPAKVQEILKAFRGLKQRVLWKFELEDLPNKPDNVYISDWFPQTDILAHPKVLAFATHGGMLSTTESIYHGKPVIGLPIFSDQFFNMAHAEQTGYGIMLDFKALKAQDFRAAIERITSEPSYAEVVRGMSFRYRDQQHTPLENAVYWVEHVTRHQGAAYLKSAAQRLNWWQYHNADVLLILFAVVIFTIILLPYVILRLLTKLVLGEKKTQGGKVKLN</sequence>
<keyword evidence="4" id="KW-0472">Membrane</keyword>
<dbReference type="SUPFAM" id="SSF53756">
    <property type="entry name" value="UDP-Glycosyltransferase/glycogen phosphorylase"/>
    <property type="match status" value="1"/>
</dbReference>
<dbReference type="OrthoDB" id="5835829at2759"/>
<keyword evidence="4" id="KW-0812">Transmembrane</keyword>
<name>A0A6P4JAY9_DROKI</name>
<evidence type="ECO:0000256" key="3">
    <source>
        <dbReference type="ARBA" id="ARBA00022679"/>
    </source>
</evidence>
<dbReference type="PANTHER" id="PTHR48043:SF159">
    <property type="entry name" value="EG:EG0003.4 PROTEIN-RELATED"/>
    <property type="match status" value="1"/>
</dbReference>
<dbReference type="AlphaFoldDB" id="A0A6P4JAY9"/>
<keyword evidence="3" id="KW-0808">Transferase</keyword>
<dbReference type="FunFam" id="3.40.50.2000:FF:000144">
    <property type="entry name" value="UDP-glucuronosyltransferase"/>
    <property type="match status" value="1"/>
</dbReference>
<dbReference type="RefSeq" id="XP_017032174.1">
    <property type="nucleotide sequence ID" value="XM_017176685.2"/>
</dbReference>
<evidence type="ECO:0000256" key="4">
    <source>
        <dbReference type="SAM" id="Phobius"/>
    </source>
</evidence>
<dbReference type="Gene3D" id="3.40.50.2000">
    <property type="entry name" value="Glycogen Phosphorylase B"/>
    <property type="match status" value="2"/>
</dbReference>
<keyword evidence="5" id="KW-0732">Signal</keyword>
<proteinExistence type="inferred from homology"/>
<dbReference type="Proteomes" id="UP001652661">
    <property type="component" value="Chromosome 3R"/>
</dbReference>
<dbReference type="InterPro" id="IPR050271">
    <property type="entry name" value="UDP-glycosyltransferase"/>
</dbReference>
<dbReference type="InterPro" id="IPR002213">
    <property type="entry name" value="UDP_glucos_trans"/>
</dbReference>
<feature type="chain" id="PRO_5028288783" evidence="5">
    <location>
        <begin position="20"/>
        <end position="519"/>
    </location>
</feature>
<gene>
    <name evidence="7" type="primary">Ugt302K1</name>
</gene>
<keyword evidence="4" id="KW-1133">Transmembrane helix</keyword>
<organism evidence="6 7">
    <name type="scientific">Drosophila kikkawai</name>
    <name type="common">Fruit fly</name>
    <dbReference type="NCBI Taxonomy" id="30033"/>
    <lineage>
        <taxon>Eukaryota</taxon>
        <taxon>Metazoa</taxon>
        <taxon>Ecdysozoa</taxon>
        <taxon>Arthropoda</taxon>
        <taxon>Hexapoda</taxon>
        <taxon>Insecta</taxon>
        <taxon>Pterygota</taxon>
        <taxon>Neoptera</taxon>
        <taxon>Endopterygota</taxon>
        <taxon>Diptera</taxon>
        <taxon>Brachycera</taxon>
        <taxon>Muscomorpha</taxon>
        <taxon>Ephydroidea</taxon>
        <taxon>Drosophilidae</taxon>
        <taxon>Drosophila</taxon>
        <taxon>Sophophora</taxon>
    </lineage>
</organism>
<feature type="signal peptide" evidence="5">
    <location>
        <begin position="1"/>
        <end position="19"/>
    </location>
</feature>
<comment type="similarity">
    <text evidence="1">Belongs to the UDP-glycosyltransferase family.</text>
</comment>
<feature type="transmembrane region" description="Helical" evidence="4">
    <location>
        <begin position="478"/>
        <end position="501"/>
    </location>
</feature>
<dbReference type="GO" id="GO:0008194">
    <property type="term" value="F:UDP-glycosyltransferase activity"/>
    <property type="evidence" value="ECO:0007669"/>
    <property type="project" value="InterPro"/>
</dbReference>
<dbReference type="PANTHER" id="PTHR48043">
    <property type="entry name" value="EG:EG0003.4 PROTEIN-RELATED"/>
    <property type="match status" value="1"/>
</dbReference>
<reference evidence="7" key="1">
    <citation type="submission" date="2025-08" db="UniProtKB">
        <authorList>
            <consortium name="RefSeq"/>
        </authorList>
    </citation>
    <scope>IDENTIFICATION</scope>
    <source>
        <strain evidence="7">14028-0561.14</strain>
        <tissue evidence="7">Whole fly</tissue>
    </source>
</reference>
<dbReference type="Pfam" id="PF00201">
    <property type="entry name" value="UDPGT"/>
    <property type="match status" value="1"/>
</dbReference>
<evidence type="ECO:0000313" key="6">
    <source>
        <dbReference type="Proteomes" id="UP001652661"/>
    </source>
</evidence>
<evidence type="ECO:0000313" key="7">
    <source>
        <dbReference type="RefSeq" id="XP_017032174.1"/>
    </source>
</evidence>
<keyword evidence="2" id="KW-0328">Glycosyltransferase</keyword>
<accession>A0A6P4JAY9</accession>
<keyword evidence="6" id="KW-1185">Reference proteome</keyword>
<evidence type="ECO:0000256" key="5">
    <source>
        <dbReference type="SAM" id="SignalP"/>
    </source>
</evidence>
<dbReference type="CDD" id="cd03784">
    <property type="entry name" value="GT1_Gtf-like"/>
    <property type="match status" value="1"/>
</dbReference>
<evidence type="ECO:0000256" key="1">
    <source>
        <dbReference type="ARBA" id="ARBA00009995"/>
    </source>
</evidence>
<evidence type="ECO:0000256" key="2">
    <source>
        <dbReference type="ARBA" id="ARBA00022676"/>
    </source>
</evidence>
<dbReference type="FunFam" id="3.40.50.2000:FF:000050">
    <property type="entry name" value="UDP-glucuronosyltransferase"/>
    <property type="match status" value="1"/>
</dbReference>
<protein>
    <submittedName>
        <fullName evidence="7">UDP-glycosyltransferase UGT5</fullName>
    </submittedName>
</protein>